<organism evidence="5 6">
    <name type="scientific">Blautia producta</name>
    <dbReference type="NCBI Taxonomy" id="33035"/>
    <lineage>
        <taxon>Bacteria</taxon>
        <taxon>Bacillati</taxon>
        <taxon>Bacillota</taxon>
        <taxon>Clostridia</taxon>
        <taxon>Lachnospirales</taxon>
        <taxon>Lachnospiraceae</taxon>
        <taxon>Blautia</taxon>
    </lineage>
</organism>
<protein>
    <submittedName>
        <fullName evidence="5">AraC family transcriptional regulator</fullName>
    </submittedName>
</protein>
<dbReference type="RefSeq" id="WP_018593455.1">
    <property type="nucleotide sequence ID" value="NZ_CABLBP010000001.1"/>
</dbReference>
<dbReference type="InterPro" id="IPR018060">
    <property type="entry name" value="HTH_AraC"/>
</dbReference>
<dbReference type="GeneID" id="75052818"/>
<keyword evidence="2" id="KW-0238">DNA-binding</keyword>
<proteinExistence type="predicted"/>
<dbReference type="AlphaFoldDB" id="A0A7G5MPF9"/>
<accession>A0A7G5MPF9</accession>
<dbReference type="EMBL" id="CP039126">
    <property type="protein sequence ID" value="QMW76502.1"/>
    <property type="molecule type" value="Genomic_DNA"/>
</dbReference>
<evidence type="ECO:0000256" key="2">
    <source>
        <dbReference type="ARBA" id="ARBA00023125"/>
    </source>
</evidence>
<sequence>MRKTYIIKDARRILAEQIKHDGMPERSIMSKDPATHAKGLSAVIPKDNDGYCTVYKMDCTDGLGLMTVYQVYPGIQLIYNDFEATSCEWEGNLDKDILEINHCREGREGSSLLSGSCLYLGEGDLSIHTMDNCSPEMSFPLKHYRGISVVINLKTVTENPPEILSESGIDILKFKEKFCPDGGCFVMRAKDEIEHIFSELYSVPDCLQKPYFKIKVQELLLFLCMVDVSKEKQREQYTSPHVEIVKAIHKKLVGNLQARPTIDELSKEYLINTATLKDTFKGIYGQPIGAYMKEYRIRQAAVLLRQTQATIAEIANKVGYENQSKFATAFRDILKIAPAEYRKQNSSE</sequence>
<dbReference type="Pfam" id="PF12833">
    <property type="entry name" value="HTH_18"/>
    <property type="match status" value="1"/>
</dbReference>
<dbReference type="InterPro" id="IPR053142">
    <property type="entry name" value="PchR_regulatory_protein"/>
</dbReference>
<dbReference type="Proteomes" id="UP000515789">
    <property type="component" value="Chromosome"/>
</dbReference>
<dbReference type="InterPro" id="IPR020449">
    <property type="entry name" value="Tscrpt_reg_AraC-type_HTH"/>
</dbReference>
<dbReference type="PROSITE" id="PS00041">
    <property type="entry name" value="HTH_ARAC_FAMILY_1"/>
    <property type="match status" value="1"/>
</dbReference>
<reference evidence="5 6" key="1">
    <citation type="submission" date="2019-04" db="EMBL/GenBank/DDBJ databases">
        <authorList>
            <person name="Schori C."/>
            <person name="Ahrens C."/>
        </authorList>
    </citation>
    <scope>NUCLEOTIDE SEQUENCE [LARGE SCALE GENOMIC DNA]</scope>
    <source>
        <strain evidence="5 6">DSM 2950</strain>
    </source>
</reference>
<dbReference type="PANTHER" id="PTHR47893:SF1">
    <property type="entry name" value="REGULATORY PROTEIN PCHR"/>
    <property type="match status" value="1"/>
</dbReference>
<dbReference type="SUPFAM" id="SSF46689">
    <property type="entry name" value="Homeodomain-like"/>
    <property type="match status" value="1"/>
</dbReference>
<evidence type="ECO:0000256" key="3">
    <source>
        <dbReference type="ARBA" id="ARBA00023163"/>
    </source>
</evidence>
<evidence type="ECO:0000313" key="5">
    <source>
        <dbReference type="EMBL" id="QMW76502.1"/>
    </source>
</evidence>
<dbReference type="PRINTS" id="PR00032">
    <property type="entry name" value="HTHARAC"/>
</dbReference>
<name>A0A7G5MPF9_9FIRM</name>
<feature type="domain" description="HTH araC/xylS-type" evidence="4">
    <location>
        <begin position="246"/>
        <end position="344"/>
    </location>
</feature>
<evidence type="ECO:0000313" key="6">
    <source>
        <dbReference type="Proteomes" id="UP000515789"/>
    </source>
</evidence>
<gene>
    <name evidence="5" type="ORF">E5259_02225</name>
</gene>
<dbReference type="SMART" id="SM00342">
    <property type="entry name" value="HTH_ARAC"/>
    <property type="match status" value="1"/>
</dbReference>
<evidence type="ECO:0000259" key="4">
    <source>
        <dbReference type="PROSITE" id="PS01124"/>
    </source>
</evidence>
<dbReference type="PANTHER" id="PTHR47893">
    <property type="entry name" value="REGULATORY PROTEIN PCHR"/>
    <property type="match status" value="1"/>
</dbReference>
<dbReference type="PROSITE" id="PS01124">
    <property type="entry name" value="HTH_ARAC_FAMILY_2"/>
    <property type="match status" value="1"/>
</dbReference>
<dbReference type="InterPro" id="IPR009057">
    <property type="entry name" value="Homeodomain-like_sf"/>
</dbReference>
<dbReference type="Gene3D" id="1.10.10.60">
    <property type="entry name" value="Homeodomain-like"/>
    <property type="match status" value="1"/>
</dbReference>
<dbReference type="GO" id="GO:0003700">
    <property type="term" value="F:DNA-binding transcription factor activity"/>
    <property type="evidence" value="ECO:0007669"/>
    <property type="project" value="InterPro"/>
</dbReference>
<keyword evidence="3" id="KW-0804">Transcription</keyword>
<keyword evidence="1" id="KW-0805">Transcription regulation</keyword>
<dbReference type="InterPro" id="IPR018062">
    <property type="entry name" value="HTH_AraC-typ_CS"/>
</dbReference>
<dbReference type="GO" id="GO:0043565">
    <property type="term" value="F:sequence-specific DNA binding"/>
    <property type="evidence" value="ECO:0007669"/>
    <property type="project" value="InterPro"/>
</dbReference>
<evidence type="ECO:0000256" key="1">
    <source>
        <dbReference type="ARBA" id="ARBA00023015"/>
    </source>
</evidence>